<name>A0ABU2NF27_9PSEU</name>
<dbReference type="InterPro" id="IPR010982">
    <property type="entry name" value="Lambda_DNA-bd_dom_sf"/>
</dbReference>
<dbReference type="PROSITE" id="PS50943">
    <property type="entry name" value="HTH_CROC1"/>
    <property type="match status" value="1"/>
</dbReference>
<dbReference type="CDD" id="cd00093">
    <property type="entry name" value="HTH_XRE"/>
    <property type="match status" value="1"/>
</dbReference>
<organism evidence="3 4">
    <name type="scientific">Pseudonocardia charpentierae</name>
    <dbReference type="NCBI Taxonomy" id="3075545"/>
    <lineage>
        <taxon>Bacteria</taxon>
        <taxon>Bacillati</taxon>
        <taxon>Actinomycetota</taxon>
        <taxon>Actinomycetes</taxon>
        <taxon>Pseudonocardiales</taxon>
        <taxon>Pseudonocardiaceae</taxon>
        <taxon>Pseudonocardia</taxon>
    </lineage>
</organism>
<gene>
    <name evidence="3" type="ORF">RM445_20135</name>
</gene>
<dbReference type="InterPro" id="IPR001387">
    <property type="entry name" value="Cro/C1-type_HTH"/>
</dbReference>
<dbReference type="PANTHER" id="PTHR35010:SF4">
    <property type="entry name" value="BLL5781 PROTEIN"/>
    <property type="match status" value="1"/>
</dbReference>
<evidence type="ECO:0000313" key="3">
    <source>
        <dbReference type="EMBL" id="MDT0351839.1"/>
    </source>
</evidence>
<dbReference type="Gene3D" id="3.30.450.180">
    <property type="match status" value="1"/>
</dbReference>
<dbReference type="SMART" id="SM00530">
    <property type="entry name" value="HTH_XRE"/>
    <property type="match status" value="1"/>
</dbReference>
<evidence type="ECO:0000256" key="1">
    <source>
        <dbReference type="SAM" id="MobiDB-lite"/>
    </source>
</evidence>
<comment type="caution">
    <text evidence="3">The sequence shown here is derived from an EMBL/GenBank/DDBJ whole genome shotgun (WGS) entry which is preliminary data.</text>
</comment>
<dbReference type="Pfam" id="PF13560">
    <property type="entry name" value="HTH_31"/>
    <property type="match status" value="1"/>
</dbReference>
<evidence type="ECO:0000313" key="4">
    <source>
        <dbReference type="Proteomes" id="UP001183202"/>
    </source>
</evidence>
<evidence type="ECO:0000259" key="2">
    <source>
        <dbReference type="PROSITE" id="PS50943"/>
    </source>
</evidence>
<feature type="domain" description="HTH cro/C1-type" evidence="2">
    <location>
        <begin position="13"/>
        <end position="67"/>
    </location>
</feature>
<dbReference type="SUPFAM" id="SSF47413">
    <property type="entry name" value="lambda repressor-like DNA-binding domains"/>
    <property type="match status" value="1"/>
</dbReference>
<dbReference type="Pfam" id="PF17765">
    <property type="entry name" value="MLTR_LBD"/>
    <property type="match status" value="1"/>
</dbReference>
<sequence length="279" mass="29607">MTATAPQEAGDLLRQWRRRRGLSQLALAGVAGVSARHLSFVETGRSRPSRAMLLRLGEHLDVPLRERNALLLAAGLAPVYPERRLDDPPMAAVADAVTRILAAYEPFPALVVDRHWELVDANDAVAVLTAGCAPALLEPPCNVLRLCLHPDGLAPRILTLGSWRAHLLARLRHQIATTGDAHLQELLDELRTYPAPPAEPAPHAAPVVPIKLAAPDGRELAFLSTTTLFGTPGDVTVDELAIEAFLPADNATAAALGARPQPPGSPVSAQHDGSPRGSA</sequence>
<feature type="region of interest" description="Disordered" evidence="1">
    <location>
        <begin position="253"/>
        <end position="279"/>
    </location>
</feature>
<proteinExistence type="predicted"/>
<dbReference type="Proteomes" id="UP001183202">
    <property type="component" value="Unassembled WGS sequence"/>
</dbReference>
<dbReference type="RefSeq" id="WP_311558316.1">
    <property type="nucleotide sequence ID" value="NZ_JAVREJ010000015.1"/>
</dbReference>
<dbReference type="EMBL" id="JAVREJ010000015">
    <property type="protein sequence ID" value="MDT0351839.1"/>
    <property type="molecule type" value="Genomic_DNA"/>
</dbReference>
<protein>
    <submittedName>
        <fullName evidence="3">Helix-turn-helix transcriptional regulator</fullName>
    </submittedName>
</protein>
<reference evidence="4" key="1">
    <citation type="submission" date="2023-07" db="EMBL/GenBank/DDBJ databases">
        <title>30 novel species of actinomycetes from the DSMZ collection.</title>
        <authorList>
            <person name="Nouioui I."/>
        </authorList>
    </citation>
    <scope>NUCLEOTIDE SEQUENCE [LARGE SCALE GENOMIC DNA]</scope>
    <source>
        <strain evidence="4">DSM 45834</strain>
    </source>
</reference>
<dbReference type="InterPro" id="IPR041413">
    <property type="entry name" value="MLTR_LBD"/>
</dbReference>
<keyword evidence="4" id="KW-1185">Reference proteome</keyword>
<dbReference type="Gene3D" id="1.10.260.40">
    <property type="entry name" value="lambda repressor-like DNA-binding domains"/>
    <property type="match status" value="1"/>
</dbReference>
<accession>A0ABU2NF27</accession>
<dbReference type="PANTHER" id="PTHR35010">
    <property type="entry name" value="BLL4672 PROTEIN-RELATED"/>
    <property type="match status" value="1"/>
</dbReference>